<dbReference type="Proteomes" id="UP000682416">
    <property type="component" value="Chromosome"/>
</dbReference>
<dbReference type="AlphaFoldDB" id="A0A975L8U0"/>
<organism evidence="1 2">
    <name type="scientific">Nocardiopsis eucommiae</name>
    <dbReference type="NCBI Taxonomy" id="2831970"/>
    <lineage>
        <taxon>Bacteria</taxon>
        <taxon>Bacillati</taxon>
        <taxon>Actinomycetota</taxon>
        <taxon>Actinomycetes</taxon>
        <taxon>Streptosporangiales</taxon>
        <taxon>Nocardiopsidaceae</taxon>
        <taxon>Nocardiopsis</taxon>
    </lineage>
</organism>
<protein>
    <submittedName>
        <fullName evidence="1">Uncharacterized protein</fullName>
    </submittedName>
</protein>
<evidence type="ECO:0000313" key="1">
    <source>
        <dbReference type="EMBL" id="QVJ00676.1"/>
    </source>
</evidence>
<keyword evidence="2" id="KW-1185">Reference proteome</keyword>
<dbReference type="KEGG" id="nec:KGD82_19160"/>
<proteinExistence type="predicted"/>
<reference evidence="1" key="1">
    <citation type="submission" date="2021-05" db="EMBL/GenBank/DDBJ databases">
        <authorList>
            <person name="Kaiqin L."/>
            <person name="Jian G."/>
        </authorList>
    </citation>
    <scope>NUCLEOTIDE SEQUENCE</scope>
    <source>
        <strain evidence="1">HDS5</strain>
    </source>
</reference>
<accession>A0A975L8U0</accession>
<dbReference type="EMBL" id="CP074402">
    <property type="protein sequence ID" value="QVJ00676.1"/>
    <property type="molecule type" value="Genomic_DNA"/>
</dbReference>
<evidence type="ECO:0000313" key="2">
    <source>
        <dbReference type="Proteomes" id="UP000682416"/>
    </source>
</evidence>
<sequence length="181" mass="19707">MALFGQNVPEDLRSRLERGERVLSQARVAAPAGSAPGSEGTGPAAVLVATTRALYLPDGRSVPWQDIDQARWTPDALTFVEEGVGEHTVRLRTELTGDPVDYRRIAETVAERVTSTILVNRFVPFPTTESATGFRLVARRAPLGSEIDWRVHLGEDLDPGDPRLSDAVSRALALLHEQMGV</sequence>
<gene>
    <name evidence="1" type="ORF">KGD82_19160</name>
</gene>
<name>A0A975L8U0_9ACTN</name>